<evidence type="ECO:0000259" key="1">
    <source>
        <dbReference type="PROSITE" id="PS51186"/>
    </source>
</evidence>
<dbReference type="Gene3D" id="3.40.630.30">
    <property type="match status" value="1"/>
</dbReference>
<dbReference type="InterPro" id="IPR016181">
    <property type="entry name" value="Acyl_CoA_acyltransferase"/>
</dbReference>
<dbReference type="Pfam" id="PF00583">
    <property type="entry name" value="Acetyltransf_1"/>
    <property type="match status" value="1"/>
</dbReference>
<reference evidence="3" key="1">
    <citation type="journal article" date="2019" name="Int. J. Syst. Evol. Microbiol.">
        <title>The Global Catalogue of Microorganisms (GCM) 10K type strain sequencing project: providing services to taxonomists for standard genome sequencing and annotation.</title>
        <authorList>
            <consortium name="The Broad Institute Genomics Platform"/>
            <consortium name="The Broad Institute Genome Sequencing Center for Infectious Disease"/>
            <person name="Wu L."/>
            <person name="Ma J."/>
        </authorList>
    </citation>
    <scope>NUCLEOTIDE SEQUENCE [LARGE SCALE GENOMIC DNA]</scope>
    <source>
        <strain evidence="3">CGMCC 4.1622</strain>
    </source>
</reference>
<dbReference type="GO" id="GO:0016746">
    <property type="term" value="F:acyltransferase activity"/>
    <property type="evidence" value="ECO:0007669"/>
    <property type="project" value="UniProtKB-KW"/>
</dbReference>
<dbReference type="SUPFAM" id="SSF55729">
    <property type="entry name" value="Acyl-CoA N-acyltransferases (Nat)"/>
    <property type="match status" value="1"/>
</dbReference>
<proteinExistence type="predicted"/>
<keyword evidence="2" id="KW-0808">Transferase</keyword>
<organism evidence="2 3">
    <name type="scientific">Kitasatospora cinereorecta</name>
    <dbReference type="NCBI Taxonomy" id="285560"/>
    <lineage>
        <taxon>Bacteria</taxon>
        <taxon>Bacillati</taxon>
        <taxon>Actinomycetota</taxon>
        <taxon>Actinomycetes</taxon>
        <taxon>Kitasatosporales</taxon>
        <taxon>Streptomycetaceae</taxon>
        <taxon>Kitasatospora</taxon>
    </lineage>
</organism>
<evidence type="ECO:0000313" key="3">
    <source>
        <dbReference type="Proteomes" id="UP001596066"/>
    </source>
</evidence>
<accession>A0ABW0VAN7</accession>
<sequence length="265" mass="28463">MNASHPAAGTGEHAVHVTRLSDTQWHALEGDRVVGHGDVSPRPDGRLFVSVDVWHAAHFAPIADAMLADLPTPLYTVVDESDHDTAAAWEQAGFTVARREQNYLLRTDPQLTGPGPVRPPSGLTIVPAGEAEEGPLRALDRIVRDEVEATVGWCTMPAEVRPRPAGDTVIDPSMYAVARHGDQYVGLLRVAQLPRQPRIGLVAVRADWQRRGVARALLSHTLDALHHRGKTSAYAEVDRSNAAATALFEGAGARPAGGSVEYVRG</sequence>
<dbReference type="PROSITE" id="PS51186">
    <property type="entry name" value="GNAT"/>
    <property type="match status" value="1"/>
</dbReference>
<dbReference type="PANTHER" id="PTHR43072">
    <property type="entry name" value="N-ACETYLTRANSFERASE"/>
    <property type="match status" value="1"/>
</dbReference>
<dbReference type="EMBL" id="JBHSOC010000016">
    <property type="protein sequence ID" value="MFC5641942.1"/>
    <property type="molecule type" value="Genomic_DNA"/>
</dbReference>
<dbReference type="CDD" id="cd04301">
    <property type="entry name" value="NAT_SF"/>
    <property type="match status" value="1"/>
</dbReference>
<dbReference type="InterPro" id="IPR000182">
    <property type="entry name" value="GNAT_dom"/>
</dbReference>
<protein>
    <submittedName>
        <fullName evidence="2">GNAT family N-acetyltransferase</fullName>
        <ecNumber evidence="2">2.3.1.-</ecNumber>
    </submittedName>
</protein>
<comment type="caution">
    <text evidence="2">The sequence shown here is derived from an EMBL/GenBank/DDBJ whole genome shotgun (WGS) entry which is preliminary data.</text>
</comment>
<keyword evidence="3" id="KW-1185">Reference proteome</keyword>
<feature type="domain" description="N-acetyltransferase" evidence="1">
    <location>
        <begin position="123"/>
        <end position="265"/>
    </location>
</feature>
<name>A0ABW0VAN7_9ACTN</name>
<evidence type="ECO:0000313" key="2">
    <source>
        <dbReference type="EMBL" id="MFC5641942.1"/>
    </source>
</evidence>
<dbReference type="Proteomes" id="UP001596066">
    <property type="component" value="Unassembled WGS sequence"/>
</dbReference>
<dbReference type="RefSeq" id="WP_346144142.1">
    <property type="nucleotide sequence ID" value="NZ_BAAAUA010000015.1"/>
</dbReference>
<dbReference type="EC" id="2.3.1.-" evidence="2"/>
<gene>
    <name evidence="2" type="ORF">ACFPZF_11340</name>
</gene>
<keyword evidence="2" id="KW-0012">Acyltransferase</keyword>